<dbReference type="InterPro" id="IPR050616">
    <property type="entry name" value="CPA3_Na-H_Antiporter_A"/>
</dbReference>
<feature type="transmembrane region" description="Helical" evidence="1">
    <location>
        <begin position="245"/>
        <end position="267"/>
    </location>
</feature>
<keyword evidence="1" id="KW-1133">Transmembrane helix</keyword>
<dbReference type="OrthoDB" id="371891at2157"/>
<keyword evidence="4" id="KW-1185">Reference proteome</keyword>
<feature type="transmembrane region" description="Helical" evidence="1">
    <location>
        <begin position="279"/>
        <end position="300"/>
    </location>
</feature>
<dbReference type="PANTHER" id="PTHR43373:SF1">
    <property type="entry name" value="NA(+)_H(+) ANTIPORTER SUBUNIT A"/>
    <property type="match status" value="1"/>
</dbReference>
<protein>
    <submittedName>
        <fullName evidence="3">Hydrogenase 4 subunit B</fullName>
    </submittedName>
</protein>
<dbReference type="AlphaFoldDB" id="A0A650CLW7"/>
<feature type="transmembrane region" description="Helical" evidence="1">
    <location>
        <begin position="217"/>
        <end position="239"/>
    </location>
</feature>
<feature type="transmembrane region" description="Helical" evidence="1">
    <location>
        <begin position="186"/>
        <end position="205"/>
    </location>
</feature>
<evidence type="ECO:0000259" key="2">
    <source>
        <dbReference type="Pfam" id="PF00361"/>
    </source>
</evidence>
<name>A0A650CLW7_9CREN</name>
<dbReference type="EMBL" id="CP045483">
    <property type="protein sequence ID" value="QGR18672.1"/>
    <property type="molecule type" value="Genomic_DNA"/>
</dbReference>
<keyword evidence="1" id="KW-0472">Membrane</keyword>
<dbReference type="KEGG" id="sazo:D1868_00770"/>
<feature type="transmembrane region" description="Helical" evidence="1">
    <location>
        <begin position="554"/>
        <end position="572"/>
    </location>
</feature>
<evidence type="ECO:0000313" key="3">
    <source>
        <dbReference type="EMBL" id="QGR18672.1"/>
    </source>
</evidence>
<feature type="transmembrane region" description="Helical" evidence="1">
    <location>
        <begin position="153"/>
        <end position="174"/>
    </location>
</feature>
<dbReference type="GeneID" id="42797566"/>
<feature type="transmembrane region" description="Helical" evidence="1">
    <location>
        <begin position="117"/>
        <end position="141"/>
    </location>
</feature>
<reference evidence="3 4" key="1">
    <citation type="submission" date="2019-10" db="EMBL/GenBank/DDBJ databases">
        <title>Genome Sequences from Six Type Strain Members of the Archaeal Family Sulfolobaceae: Acidianus ambivalens, Acidianus infernus, Metallosphaera prunae, Stygiolobus azoricus, Sulfolobus metallicus, and Sulfurisphaera ohwakuensis.</title>
        <authorList>
            <person name="Counts J.A."/>
            <person name="Kelly R.M."/>
        </authorList>
    </citation>
    <scope>NUCLEOTIDE SEQUENCE [LARGE SCALE GENOMIC DNA]</scope>
    <source>
        <strain evidence="3 4">FC6</strain>
    </source>
</reference>
<feature type="transmembrane region" description="Helical" evidence="1">
    <location>
        <begin position="457"/>
        <end position="474"/>
    </location>
</feature>
<feature type="transmembrane region" description="Helical" evidence="1">
    <location>
        <begin position="374"/>
        <end position="394"/>
    </location>
</feature>
<dbReference type="RefSeq" id="WP_156004868.1">
    <property type="nucleotide sequence ID" value="NZ_CP045483.1"/>
</dbReference>
<feature type="transmembrane region" description="Helical" evidence="1">
    <location>
        <begin position="93"/>
        <end position="111"/>
    </location>
</feature>
<accession>A0A650CLW7</accession>
<feature type="transmembrane region" description="Helical" evidence="1">
    <location>
        <begin position="406"/>
        <end position="427"/>
    </location>
</feature>
<dbReference type="Pfam" id="PF00361">
    <property type="entry name" value="Proton_antipo_M"/>
    <property type="match status" value="1"/>
</dbReference>
<dbReference type="PANTHER" id="PTHR43373">
    <property type="entry name" value="NA(+)/H(+) ANTIPORTER SUBUNIT"/>
    <property type="match status" value="1"/>
</dbReference>
<dbReference type="NCBIfam" id="NF005046">
    <property type="entry name" value="PRK06459.1"/>
    <property type="match status" value="1"/>
</dbReference>
<gene>
    <name evidence="3" type="ORF">D1868_00770</name>
</gene>
<dbReference type="InterPro" id="IPR001750">
    <property type="entry name" value="ND/Mrp_TM"/>
</dbReference>
<feature type="domain" description="NADH:quinone oxidoreductase/Mrp antiporter transmembrane" evidence="2">
    <location>
        <begin position="90"/>
        <end position="358"/>
    </location>
</feature>
<keyword evidence="1" id="KW-0812">Transmembrane</keyword>
<evidence type="ECO:0000313" key="4">
    <source>
        <dbReference type="Proteomes" id="UP000423396"/>
    </source>
</evidence>
<feature type="transmembrane region" description="Helical" evidence="1">
    <location>
        <begin position="320"/>
        <end position="339"/>
    </location>
</feature>
<proteinExistence type="predicted"/>
<dbReference type="Proteomes" id="UP000423396">
    <property type="component" value="Chromosome"/>
</dbReference>
<feature type="transmembrane region" description="Helical" evidence="1">
    <location>
        <begin position="346"/>
        <end position="368"/>
    </location>
</feature>
<evidence type="ECO:0000256" key="1">
    <source>
        <dbReference type="SAM" id="Phobius"/>
    </source>
</evidence>
<sequence>MNSLLLLLAYIPPLLSIFGRKLGYVGIIVVSAVLTYYSLTNFTSITSYFGLLSSLVWILISIFSLFNRKDTLLEEAITLSIAGMITILDADEYLLFLVGWEVMSIPIYYYLGKRGNFGSAFVFISFSEVSTVLLLSAFLVAGGSSFMVLTSPIPLMLATVGFLIKMGIIPFTAAEWLPIAQGDAPSTMSALVSSTITLMGVYGILKLGILTQTIPLYFPLILLVLGSITVFFGALYAYVSESIKGSLAFSTAENNGAIVAALSIYMFAKSLNMTQIEHISFYGVLFYVFAHSIAKTGLFLATSLQDSSAFSFTKKFRGGLYTLGLSLATSSMSGLLPNLGGIASWLLLELLFILAYLLHNMLSVLFIVSGFTVAMGEGFATAFMLKLLSYINLFRNNGNYEKRVSSIIFVSGLMVLLLGIIMPHIIYPYETSLTSLGMFCLIVTQYQGKVFGGISPLYVFMLIVVLSGITYVVFGKPKVRRVNVWNNGVRDQEEFTAFALSNNVRLMLRKILKHESVYVNTDSTDVFWAIIVRLGRNLRKIGKVFGRSFVNSSIQWYILYMVLTLIVLIILLSL</sequence>
<feature type="transmembrane region" description="Helical" evidence="1">
    <location>
        <begin position="45"/>
        <end position="66"/>
    </location>
</feature>
<organism evidence="3 4">
    <name type="scientific">Stygiolobus azoricus</name>
    <dbReference type="NCBI Taxonomy" id="41675"/>
    <lineage>
        <taxon>Archaea</taxon>
        <taxon>Thermoproteota</taxon>
        <taxon>Thermoprotei</taxon>
        <taxon>Sulfolobales</taxon>
        <taxon>Sulfolobaceae</taxon>
        <taxon>Stygiolobus</taxon>
    </lineage>
</organism>